<accession>A0A9D1YBE7</accession>
<dbReference type="AlphaFoldDB" id="A0A9D1YBE7"/>
<name>A0A9D1YBE7_9FIRM</name>
<gene>
    <name evidence="3" type="ORF">H9838_01335</name>
</gene>
<reference evidence="3" key="1">
    <citation type="journal article" date="2021" name="PeerJ">
        <title>Extensive microbial diversity within the chicken gut microbiome revealed by metagenomics and culture.</title>
        <authorList>
            <person name="Gilroy R."/>
            <person name="Ravi A."/>
            <person name="Getino M."/>
            <person name="Pursley I."/>
            <person name="Horton D.L."/>
            <person name="Alikhan N.F."/>
            <person name="Baker D."/>
            <person name="Gharbi K."/>
            <person name="Hall N."/>
            <person name="Watson M."/>
            <person name="Adriaenssens E.M."/>
            <person name="Foster-Nyarko E."/>
            <person name="Jarju S."/>
            <person name="Secka A."/>
            <person name="Antonio M."/>
            <person name="Oren A."/>
            <person name="Chaudhuri R.R."/>
            <person name="La Ragione R."/>
            <person name="Hildebrand F."/>
            <person name="Pallen M.J."/>
        </authorList>
    </citation>
    <scope>NUCLEOTIDE SEQUENCE</scope>
    <source>
        <strain evidence="3">1282</strain>
    </source>
</reference>
<feature type="transmembrane region" description="Helical" evidence="1">
    <location>
        <begin position="193"/>
        <end position="211"/>
    </location>
</feature>
<feature type="transmembrane region" description="Helical" evidence="1">
    <location>
        <begin position="119"/>
        <end position="138"/>
    </location>
</feature>
<sequence length="226" mass="23880">MKKICILRGLLLALSLLPLLAAGALVLWCLPETIPAHYGPSGAVDRWGSKYEALLLPGLTLLLGAFFLSWSFWGRKVKGGERGFFLTLGLATVTLAALNGLCAFVLYTAWAGVEKLPGVGLRLPLAGLGLLLAVLGALMPRVKRNPWFGVRTRWTLESDLVWAKTQRLGGKLLAGAGVATAGAALLLPPLWAVAAALAGCLAAAAVSIAYARRLGLEEQARSQKEE</sequence>
<dbReference type="PIRSF" id="PIRSF038959">
    <property type="entry name" value="SdpI"/>
    <property type="match status" value="1"/>
</dbReference>
<evidence type="ECO:0000256" key="1">
    <source>
        <dbReference type="SAM" id="Phobius"/>
    </source>
</evidence>
<evidence type="ECO:0000313" key="4">
    <source>
        <dbReference type="Proteomes" id="UP000823915"/>
    </source>
</evidence>
<keyword evidence="1" id="KW-0472">Membrane</keyword>
<keyword evidence="1" id="KW-1133">Transmembrane helix</keyword>
<proteinExistence type="predicted"/>
<comment type="caution">
    <text evidence="3">The sequence shown here is derived from an EMBL/GenBank/DDBJ whole genome shotgun (WGS) entry which is preliminary data.</text>
</comment>
<feature type="transmembrane region" description="Helical" evidence="1">
    <location>
        <begin position="168"/>
        <end position="187"/>
    </location>
</feature>
<evidence type="ECO:0000313" key="3">
    <source>
        <dbReference type="EMBL" id="HIY25800.1"/>
    </source>
</evidence>
<dbReference type="InterPro" id="IPR025962">
    <property type="entry name" value="SdpI/YhfL"/>
</dbReference>
<keyword evidence="1" id="KW-0812">Transmembrane</keyword>
<dbReference type="InterPro" id="IPR012867">
    <property type="entry name" value="DUF1648"/>
</dbReference>
<feature type="domain" description="DUF1648" evidence="2">
    <location>
        <begin position="20"/>
        <end position="60"/>
    </location>
</feature>
<dbReference type="GO" id="GO:0009636">
    <property type="term" value="P:response to toxic substance"/>
    <property type="evidence" value="ECO:0007669"/>
    <property type="project" value="TreeGrafter"/>
</dbReference>
<dbReference type="PANTHER" id="PTHR37810:SF5">
    <property type="entry name" value="IMMUNITY PROTEIN SDPI"/>
    <property type="match status" value="1"/>
</dbReference>
<reference evidence="3" key="2">
    <citation type="submission" date="2021-04" db="EMBL/GenBank/DDBJ databases">
        <authorList>
            <person name="Gilroy R."/>
        </authorList>
    </citation>
    <scope>NUCLEOTIDE SEQUENCE</scope>
    <source>
        <strain evidence="3">1282</strain>
    </source>
</reference>
<dbReference type="InterPro" id="IPR026272">
    <property type="entry name" value="SdpI"/>
</dbReference>
<evidence type="ECO:0000259" key="2">
    <source>
        <dbReference type="Pfam" id="PF07853"/>
    </source>
</evidence>
<feature type="transmembrane region" description="Helical" evidence="1">
    <location>
        <begin position="85"/>
        <end position="107"/>
    </location>
</feature>
<dbReference type="PANTHER" id="PTHR37810">
    <property type="entry name" value="IMMUNITY PROTEIN SDPI"/>
    <property type="match status" value="1"/>
</dbReference>
<dbReference type="EMBL" id="DXDU01000017">
    <property type="protein sequence ID" value="HIY25800.1"/>
    <property type="molecule type" value="Genomic_DNA"/>
</dbReference>
<organism evidence="3 4">
    <name type="scientific">Candidatus Acutalibacter pullistercoris</name>
    <dbReference type="NCBI Taxonomy" id="2838418"/>
    <lineage>
        <taxon>Bacteria</taxon>
        <taxon>Bacillati</taxon>
        <taxon>Bacillota</taxon>
        <taxon>Clostridia</taxon>
        <taxon>Eubacteriales</taxon>
        <taxon>Acutalibacteraceae</taxon>
        <taxon>Acutalibacter</taxon>
    </lineage>
</organism>
<protein>
    <submittedName>
        <fullName evidence="3">SdpI family protein</fullName>
    </submittedName>
</protein>
<dbReference type="Pfam" id="PF13630">
    <property type="entry name" value="SdpI"/>
    <property type="match status" value="1"/>
</dbReference>
<dbReference type="Pfam" id="PF07853">
    <property type="entry name" value="DUF1648"/>
    <property type="match status" value="1"/>
</dbReference>
<dbReference type="Proteomes" id="UP000823915">
    <property type="component" value="Unassembled WGS sequence"/>
</dbReference>
<feature type="transmembrane region" description="Helical" evidence="1">
    <location>
        <begin position="53"/>
        <end position="73"/>
    </location>
</feature>